<feature type="transmembrane region" description="Helical" evidence="6">
    <location>
        <begin position="201"/>
        <end position="222"/>
    </location>
</feature>
<dbReference type="PANTHER" id="PTHR22911:SF6">
    <property type="entry name" value="SOLUTE CARRIER FAMILY 35 MEMBER G1"/>
    <property type="match status" value="1"/>
</dbReference>
<organism evidence="8 9">
    <name type="scientific">Phytophthora palmivora</name>
    <dbReference type="NCBI Taxonomy" id="4796"/>
    <lineage>
        <taxon>Eukaryota</taxon>
        <taxon>Sar</taxon>
        <taxon>Stramenopiles</taxon>
        <taxon>Oomycota</taxon>
        <taxon>Peronosporomycetes</taxon>
        <taxon>Peronosporales</taxon>
        <taxon>Peronosporaceae</taxon>
        <taxon>Phytophthora</taxon>
    </lineage>
</organism>
<evidence type="ECO:0000256" key="3">
    <source>
        <dbReference type="ARBA" id="ARBA00022989"/>
    </source>
</evidence>
<proteinExistence type="predicted"/>
<dbReference type="Proteomes" id="UP000237271">
    <property type="component" value="Unassembled WGS sequence"/>
</dbReference>
<evidence type="ECO:0000256" key="6">
    <source>
        <dbReference type="SAM" id="Phobius"/>
    </source>
</evidence>
<dbReference type="OrthoDB" id="306876at2759"/>
<dbReference type="PANTHER" id="PTHR22911">
    <property type="entry name" value="ACYL-MALONYL CONDENSING ENZYME-RELATED"/>
    <property type="match status" value="1"/>
</dbReference>
<keyword evidence="2 6" id="KW-0812">Transmembrane</keyword>
<dbReference type="EMBL" id="NCKW01000074">
    <property type="protein sequence ID" value="POM81472.1"/>
    <property type="molecule type" value="Genomic_DNA"/>
</dbReference>
<feature type="compositionally biased region" description="Polar residues" evidence="5">
    <location>
        <begin position="27"/>
        <end position="38"/>
    </location>
</feature>
<feature type="domain" description="EamA" evidence="7">
    <location>
        <begin position="86"/>
        <end position="218"/>
    </location>
</feature>
<name>A0A2P4YUK1_9STRA</name>
<evidence type="ECO:0000256" key="2">
    <source>
        <dbReference type="ARBA" id="ARBA00022692"/>
    </source>
</evidence>
<evidence type="ECO:0000256" key="5">
    <source>
        <dbReference type="SAM" id="MobiDB-lite"/>
    </source>
</evidence>
<gene>
    <name evidence="8" type="ORF">PHPALM_554</name>
</gene>
<dbReference type="GO" id="GO:0016020">
    <property type="term" value="C:membrane"/>
    <property type="evidence" value="ECO:0007669"/>
    <property type="project" value="UniProtKB-SubCell"/>
</dbReference>
<comment type="caution">
    <text evidence="8">The sequence shown here is derived from an EMBL/GenBank/DDBJ whole genome shotgun (WGS) entry which is preliminary data.</text>
</comment>
<feature type="transmembrane region" description="Helical" evidence="6">
    <location>
        <begin position="114"/>
        <end position="135"/>
    </location>
</feature>
<evidence type="ECO:0000259" key="7">
    <source>
        <dbReference type="Pfam" id="PF00892"/>
    </source>
</evidence>
<evidence type="ECO:0000256" key="4">
    <source>
        <dbReference type="ARBA" id="ARBA00023136"/>
    </source>
</evidence>
<keyword evidence="9" id="KW-1185">Reference proteome</keyword>
<dbReference type="AlphaFoldDB" id="A0A2P4YUK1"/>
<dbReference type="SUPFAM" id="SSF103481">
    <property type="entry name" value="Multidrug resistance efflux transporter EmrE"/>
    <property type="match status" value="1"/>
</dbReference>
<feature type="transmembrane region" description="Helical" evidence="6">
    <location>
        <begin position="173"/>
        <end position="194"/>
    </location>
</feature>
<sequence length="238" mass="25978">MLPRSSARGLAVVTPLPPNLKDDENSVTKSASDPVNNGDSDSSRDDLPLLKPESSSEEGHKIDEDETMAVVLPSITSGAWSLDNVRGLGYIIVAAFNFSIVSACVKYASHYTNSNIIVLWRMMIGLVMNCLWVRYKKANLFVRRKDRFILFFRCLVGTVGTTLSFYAMSNMPLTDAIVIIFTSPIFTFFLAAVVLGEAIDFVDLIGGVTSFVGVLFVTRPAILFPLQVSSTTAPILAI</sequence>
<dbReference type="InterPro" id="IPR000620">
    <property type="entry name" value="EamA_dom"/>
</dbReference>
<dbReference type="InterPro" id="IPR037185">
    <property type="entry name" value="EmrE-like"/>
</dbReference>
<evidence type="ECO:0000313" key="8">
    <source>
        <dbReference type="EMBL" id="POM81472.1"/>
    </source>
</evidence>
<dbReference type="Pfam" id="PF00892">
    <property type="entry name" value="EamA"/>
    <property type="match status" value="1"/>
</dbReference>
<feature type="region of interest" description="Disordered" evidence="5">
    <location>
        <begin position="1"/>
        <end position="62"/>
    </location>
</feature>
<feature type="non-terminal residue" evidence="8">
    <location>
        <position position="238"/>
    </location>
</feature>
<protein>
    <submittedName>
        <fullName evidence="8">Drug/Metabolite Transporter (DMT) Superfamily</fullName>
    </submittedName>
</protein>
<evidence type="ECO:0000313" key="9">
    <source>
        <dbReference type="Proteomes" id="UP000237271"/>
    </source>
</evidence>
<accession>A0A2P4YUK1</accession>
<feature type="transmembrane region" description="Helical" evidence="6">
    <location>
        <begin position="147"/>
        <end position="167"/>
    </location>
</feature>
<keyword evidence="3 6" id="KW-1133">Transmembrane helix</keyword>
<feature type="transmembrane region" description="Helical" evidence="6">
    <location>
        <begin position="87"/>
        <end position="108"/>
    </location>
</feature>
<evidence type="ECO:0000256" key="1">
    <source>
        <dbReference type="ARBA" id="ARBA00004141"/>
    </source>
</evidence>
<comment type="subcellular location">
    <subcellularLocation>
        <location evidence="1">Membrane</location>
        <topology evidence="1">Multi-pass membrane protein</topology>
    </subcellularLocation>
</comment>
<keyword evidence="4 6" id="KW-0472">Membrane</keyword>
<reference evidence="8 9" key="1">
    <citation type="journal article" date="2017" name="Genome Biol. Evol.">
        <title>Phytophthora megakarya and P. palmivora, closely related causal agents of cacao black pod rot, underwent increases in genome sizes and gene numbers by different mechanisms.</title>
        <authorList>
            <person name="Ali S.S."/>
            <person name="Shao J."/>
            <person name="Lary D.J."/>
            <person name="Kronmiller B."/>
            <person name="Shen D."/>
            <person name="Strem M.D."/>
            <person name="Amoako-Attah I."/>
            <person name="Akrofi A.Y."/>
            <person name="Begoude B.A."/>
            <person name="Ten Hoopen G.M."/>
            <person name="Coulibaly K."/>
            <person name="Kebe B.I."/>
            <person name="Melnick R.L."/>
            <person name="Guiltinan M.J."/>
            <person name="Tyler B.M."/>
            <person name="Meinhardt L.W."/>
            <person name="Bailey B.A."/>
        </authorList>
    </citation>
    <scope>NUCLEOTIDE SEQUENCE [LARGE SCALE GENOMIC DNA]</scope>
    <source>
        <strain evidence="9">sbr112.9</strain>
    </source>
</reference>